<dbReference type="EMBL" id="ASPP01024036">
    <property type="protein sequence ID" value="ETO09494.1"/>
    <property type="molecule type" value="Genomic_DNA"/>
</dbReference>
<keyword evidence="2 5" id="KW-0547">Nucleotide-binding</keyword>
<dbReference type="InterPro" id="IPR011761">
    <property type="entry name" value="ATP-grasp"/>
</dbReference>
<evidence type="ECO:0000259" key="8">
    <source>
        <dbReference type="PROSITE" id="PS50979"/>
    </source>
</evidence>
<comment type="caution">
    <text evidence="9">The sequence shown here is derived from an EMBL/GenBank/DDBJ whole genome shotgun (WGS) entry which is preliminary data.</text>
</comment>
<evidence type="ECO:0000259" key="7">
    <source>
        <dbReference type="PROSITE" id="PS50975"/>
    </source>
</evidence>
<feature type="domain" description="ATP-grasp" evidence="7">
    <location>
        <begin position="60"/>
        <end position="115"/>
    </location>
</feature>
<dbReference type="GO" id="GO:0004658">
    <property type="term" value="F:propionyl-CoA carboxylase activity"/>
    <property type="evidence" value="ECO:0007669"/>
    <property type="project" value="TreeGrafter"/>
</dbReference>
<accession>X6M6G4</accession>
<dbReference type="GO" id="GO:0005524">
    <property type="term" value="F:ATP binding"/>
    <property type="evidence" value="ECO:0007669"/>
    <property type="project" value="UniProtKB-UniRule"/>
</dbReference>
<dbReference type="InterPro" id="IPR011764">
    <property type="entry name" value="Biotin_carboxylation_dom"/>
</dbReference>
<dbReference type="Pfam" id="PF02786">
    <property type="entry name" value="CPSase_L_D2"/>
    <property type="match status" value="1"/>
</dbReference>
<feature type="region of interest" description="Disordered" evidence="6">
    <location>
        <begin position="176"/>
        <end position="197"/>
    </location>
</feature>
<dbReference type="SUPFAM" id="SSF56059">
    <property type="entry name" value="Glutathione synthetase ATP-binding domain-like"/>
    <property type="match status" value="1"/>
</dbReference>
<keyword evidence="10" id="KW-1185">Reference proteome</keyword>
<feature type="domain" description="Biotin carboxylation" evidence="8">
    <location>
        <begin position="1"/>
        <end position="197"/>
    </location>
</feature>
<sequence length="197" mass="22331">LLCCVGFFSSSLCDTYGNVVFLNERECSIQRRNQKVYEEAPSPVSTPELRKAMGAQACALAKAVDYITAGTCEFLVDKNRNFYFLEMNTRLQVEHPITEMITGVDLVEQMINVAAGKPLPFKQSDIGINGWAIEARVYAEDPFKEFLPQTGTLRRYREPQKGPNVRVDSGIQEYSEISFRGGTDEPPQKKKMKRFEK</sequence>
<dbReference type="InterPro" id="IPR005482">
    <property type="entry name" value="Biotin_COase_C"/>
</dbReference>
<evidence type="ECO:0000256" key="5">
    <source>
        <dbReference type="PROSITE-ProRule" id="PRU00409"/>
    </source>
</evidence>
<dbReference type="GO" id="GO:0005739">
    <property type="term" value="C:mitochondrion"/>
    <property type="evidence" value="ECO:0007669"/>
    <property type="project" value="TreeGrafter"/>
</dbReference>
<feature type="non-terminal residue" evidence="9">
    <location>
        <position position="1"/>
    </location>
</feature>
<dbReference type="Gene3D" id="3.30.470.20">
    <property type="entry name" value="ATP-grasp fold, B domain"/>
    <property type="match status" value="1"/>
</dbReference>
<evidence type="ECO:0000256" key="6">
    <source>
        <dbReference type="SAM" id="MobiDB-lite"/>
    </source>
</evidence>
<evidence type="ECO:0000256" key="1">
    <source>
        <dbReference type="ARBA" id="ARBA00022598"/>
    </source>
</evidence>
<evidence type="ECO:0000313" key="9">
    <source>
        <dbReference type="EMBL" id="ETO09494.1"/>
    </source>
</evidence>
<dbReference type="InterPro" id="IPR050856">
    <property type="entry name" value="Biotin_carboxylase_complex"/>
</dbReference>
<organism evidence="9 10">
    <name type="scientific">Reticulomyxa filosa</name>
    <dbReference type="NCBI Taxonomy" id="46433"/>
    <lineage>
        <taxon>Eukaryota</taxon>
        <taxon>Sar</taxon>
        <taxon>Rhizaria</taxon>
        <taxon>Retaria</taxon>
        <taxon>Foraminifera</taxon>
        <taxon>Monothalamids</taxon>
        <taxon>Reticulomyxidae</taxon>
        <taxon>Reticulomyxa</taxon>
    </lineage>
</organism>
<dbReference type="InterPro" id="IPR005479">
    <property type="entry name" value="CPAse_ATP-bd"/>
</dbReference>
<proteinExistence type="predicted"/>
<dbReference type="OrthoDB" id="196847at2759"/>
<keyword evidence="3 5" id="KW-0067">ATP-binding</keyword>
<dbReference type="Pfam" id="PF02785">
    <property type="entry name" value="Biotin_carb_C"/>
    <property type="match status" value="1"/>
</dbReference>
<evidence type="ECO:0000256" key="2">
    <source>
        <dbReference type="ARBA" id="ARBA00022741"/>
    </source>
</evidence>
<gene>
    <name evidence="9" type="ORF">RFI_27880</name>
</gene>
<evidence type="ECO:0000256" key="4">
    <source>
        <dbReference type="ARBA" id="ARBA00023267"/>
    </source>
</evidence>
<dbReference type="PROSITE" id="PS50979">
    <property type="entry name" value="BC"/>
    <property type="match status" value="1"/>
</dbReference>
<dbReference type="PROSITE" id="PS00867">
    <property type="entry name" value="CPSASE_2"/>
    <property type="match status" value="1"/>
</dbReference>
<name>X6M6G4_RETFI</name>
<dbReference type="GO" id="GO:0046872">
    <property type="term" value="F:metal ion binding"/>
    <property type="evidence" value="ECO:0007669"/>
    <property type="project" value="InterPro"/>
</dbReference>
<reference evidence="9 10" key="1">
    <citation type="journal article" date="2013" name="Curr. Biol.">
        <title>The Genome of the Foraminiferan Reticulomyxa filosa.</title>
        <authorList>
            <person name="Glockner G."/>
            <person name="Hulsmann N."/>
            <person name="Schleicher M."/>
            <person name="Noegel A.A."/>
            <person name="Eichinger L."/>
            <person name="Gallinger C."/>
            <person name="Pawlowski J."/>
            <person name="Sierra R."/>
            <person name="Euteneuer U."/>
            <person name="Pillet L."/>
            <person name="Moustafa A."/>
            <person name="Platzer M."/>
            <person name="Groth M."/>
            <person name="Szafranski K."/>
            <person name="Schliwa M."/>
        </authorList>
    </citation>
    <scope>NUCLEOTIDE SEQUENCE [LARGE SCALE GENOMIC DNA]</scope>
</reference>
<dbReference type="AlphaFoldDB" id="X6M6G4"/>
<evidence type="ECO:0000256" key="3">
    <source>
        <dbReference type="ARBA" id="ARBA00022840"/>
    </source>
</evidence>
<keyword evidence="4" id="KW-0092">Biotin</keyword>
<dbReference type="PANTHER" id="PTHR18866:SF33">
    <property type="entry name" value="METHYLCROTONOYL-COA CARBOXYLASE SUBUNIT ALPHA, MITOCHONDRIAL-RELATED"/>
    <property type="match status" value="1"/>
</dbReference>
<protein>
    <submittedName>
        <fullName evidence="9">Propionyl-CoA carboxylase subunit alpha</fullName>
    </submittedName>
</protein>
<evidence type="ECO:0000313" key="10">
    <source>
        <dbReference type="Proteomes" id="UP000023152"/>
    </source>
</evidence>
<dbReference type="PANTHER" id="PTHR18866">
    <property type="entry name" value="CARBOXYLASE:PYRUVATE/ACETYL-COA/PROPIONYL-COA CARBOXYLASE"/>
    <property type="match status" value="1"/>
</dbReference>
<dbReference type="PROSITE" id="PS50975">
    <property type="entry name" value="ATP_GRASP"/>
    <property type="match status" value="1"/>
</dbReference>
<dbReference type="Proteomes" id="UP000023152">
    <property type="component" value="Unassembled WGS sequence"/>
</dbReference>
<dbReference type="SMART" id="SM00878">
    <property type="entry name" value="Biotin_carb_C"/>
    <property type="match status" value="1"/>
</dbReference>
<keyword evidence="1" id="KW-0436">Ligase</keyword>